<dbReference type="InterPro" id="IPR023214">
    <property type="entry name" value="HAD_sf"/>
</dbReference>
<dbReference type="AlphaFoldDB" id="X0VGA4"/>
<dbReference type="InterPro" id="IPR036412">
    <property type="entry name" value="HAD-like_sf"/>
</dbReference>
<dbReference type="GO" id="GO:0000287">
    <property type="term" value="F:magnesium ion binding"/>
    <property type="evidence" value="ECO:0007669"/>
    <property type="project" value="TreeGrafter"/>
</dbReference>
<reference evidence="2" key="1">
    <citation type="journal article" date="2014" name="Front. Microbiol.">
        <title>High frequency of phylogenetically diverse reductive dehalogenase-homologous genes in deep subseafloor sedimentary metagenomes.</title>
        <authorList>
            <person name="Kawai M."/>
            <person name="Futagami T."/>
            <person name="Toyoda A."/>
            <person name="Takaki Y."/>
            <person name="Nishi S."/>
            <person name="Hori S."/>
            <person name="Arai W."/>
            <person name="Tsubouchi T."/>
            <person name="Morono Y."/>
            <person name="Uchiyama I."/>
            <person name="Ito T."/>
            <person name="Fujiyama A."/>
            <person name="Inagaki F."/>
            <person name="Takami H."/>
        </authorList>
    </citation>
    <scope>NUCLEOTIDE SEQUENCE</scope>
    <source>
        <strain evidence="2">Expedition CK06-06</strain>
    </source>
</reference>
<sequence length="217" mass="24839">STVKKILVQCDFDNTIAEFDVSFMLLDAFADGDWRQILQEYREHKIPVGVFSQRTFAMIKADEKTMLDYLFTGNRVKIRPGFKELLDYCSRRGFEFVITSNGLKFYIDAILKHIGVTGIKVFAAHTEFNPDGLRITYTGPDGQPVLDNFKRLYVEPHLSQGYRVAYIGDGYSDIIPAGLVDYVFARDDLLNHYREQNLKCTPFNDLNDVVRGLESIA</sequence>
<feature type="non-terminal residue" evidence="2">
    <location>
        <position position="1"/>
    </location>
</feature>
<accession>X0VGA4</accession>
<evidence type="ECO:0000256" key="1">
    <source>
        <dbReference type="ARBA" id="ARBA00022801"/>
    </source>
</evidence>
<dbReference type="GO" id="GO:0006564">
    <property type="term" value="P:L-serine biosynthetic process"/>
    <property type="evidence" value="ECO:0007669"/>
    <property type="project" value="TreeGrafter"/>
</dbReference>
<dbReference type="PANTHER" id="PTHR43344">
    <property type="entry name" value="PHOSPHOSERINE PHOSPHATASE"/>
    <property type="match status" value="1"/>
</dbReference>
<dbReference type="EMBL" id="BARS01027395">
    <property type="protein sequence ID" value="GAG11458.1"/>
    <property type="molecule type" value="Genomic_DNA"/>
</dbReference>
<gene>
    <name evidence="2" type="ORF">S01H1_43041</name>
</gene>
<dbReference type="SUPFAM" id="SSF56784">
    <property type="entry name" value="HAD-like"/>
    <property type="match status" value="1"/>
</dbReference>
<name>X0VGA4_9ZZZZ</name>
<comment type="caution">
    <text evidence="2">The sequence shown here is derived from an EMBL/GenBank/DDBJ whole genome shotgun (WGS) entry which is preliminary data.</text>
</comment>
<dbReference type="Pfam" id="PF12710">
    <property type="entry name" value="HAD"/>
    <property type="match status" value="1"/>
</dbReference>
<dbReference type="Gene3D" id="3.40.50.1000">
    <property type="entry name" value="HAD superfamily/HAD-like"/>
    <property type="match status" value="1"/>
</dbReference>
<evidence type="ECO:0000313" key="2">
    <source>
        <dbReference type="EMBL" id="GAG11458.1"/>
    </source>
</evidence>
<dbReference type="PANTHER" id="PTHR43344:SF21">
    <property type="entry name" value="POLYOL PHOSPHATE PHOSPHATASE PYP1"/>
    <property type="match status" value="1"/>
</dbReference>
<dbReference type="InterPro" id="IPR050582">
    <property type="entry name" value="HAD-like_SerB"/>
</dbReference>
<dbReference type="GO" id="GO:0036424">
    <property type="term" value="F:L-phosphoserine phosphatase activity"/>
    <property type="evidence" value="ECO:0007669"/>
    <property type="project" value="TreeGrafter"/>
</dbReference>
<protein>
    <recommendedName>
        <fullName evidence="3">5'-nucleotidase</fullName>
    </recommendedName>
</protein>
<dbReference type="InterPro" id="IPR006384">
    <property type="entry name" value="HAD_hydro_PyrdxlP_Pase-like"/>
</dbReference>
<dbReference type="NCBIfam" id="TIGR01489">
    <property type="entry name" value="DKMTPPase-SF"/>
    <property type="match status" value="1"/>
</dbReference>
<evidence type="ECO:0008006" key="3">
    <source>
        <dbReference type="Google" id="ProtNLM"/>
    </source>
</evidence>
<proteinExistence type="predicted"/>
<organism evidence="2">
    <name type="scientific">marine sediment metagenome</name>
    <dbReference type="NCBI Taxonomy" id="412755"/>
    <lineage>
        <taxon>unclassified sequences</taxon>
        <taxon>metagenomes</taxon>
        <taxon>ecological metagenomes</taxon>
    </lineage>
</organism>
<dbReference type="GO" id="GO:0005737">
    <property type="term" value="C:cytoplasm"/>
    <property type="evidence" value="ECO:0007669"/>
    <property type="project" value="TreeGrafter"/>
</dbReference>
<dbReference type="NCBIfam" id="TIGR01488">
    <property type="entry name" value="HAD-SF-IB"/>
    <property type="match status" value="1"/>
</dbReference>
<keyword evidence="1" id="KW-0378">Hydrolase</keyword>
<dbReference type="Gene3D" id="3.90.1470.20">
    <property type="match status" value="1"/>
</dbReference>